<dbReference type="RefSeq" id="WP_078714888.1">
    <property type="nucleotide sequence ID" value="NZ_FUYG01000007.1"/>
</dbReference>
<gene>
    <name evidence="1" type="ORF">SAMN06295879_2766</name>
</gene>
<evidence type="ECO:0000313" key="2">
    <source>
        <dbReference type="Proteomes" id="UP000189735"/>
    </source>
</evidence>
<sequence length="91" mass="10320">MIDDAYPVPFTIEKRIAPHTLVLTNRSGERLTALSFSLLGTGSLRTSAPLILDPGRQVRLVVTGQELPRRGIIVVRWFRPDGTEYLWRITF</sequence>
<organism evidence="1 2">
    <name type="scientific">Agreia bicolorata</name>
    <dbReference type="NCBI Taxonomy" id="110935"/>
    <lineage>
        <taxon>Bacteria</taxon>
        <taxon>Bacillati</taxon>
        <taxon>Actinomycetota</taxon>
        <taxon>Actinomycetes</taxon>
        <taxon>Micrococcales</taxon>
        <taxon>Microbacteriaceae</taxon>
        <taxon>Agreia</taxon>
    </lineage>
</organism>
<dbReference type="EMBL" id="FUYG01000007">
    <property type="protein sequence ID" value="SKA99323.1"/>
    <property type="molecule type" value="Genomic_DNA"/>
</dbReference>
<proteinExistence type="predicted"/>
<protein>
    <submittedName>
        <fullName evidence="1">Uncharacterized protein</fullName>
    </submittedName>
</protein>
<name>A0A1T4YCA5_9MICO</name>
<accession>A0A1T4YCA5</accession>
<reference evidence="2" key="1">
    <citation type="submission" date="2017-02" db="EMBL/GenBank/DDBJ databases">
        <authorList>
            <person name="Varghese N."/>
            <person name="Submissions S."/>
        </authorList>
    </citation>
    <scope>NUCLEOTIDE SEQUENCE [LARGE SCALE GENOMIC DNA]</scope>
    <source>
        <strain evidence="2">VKM Ac-2052</strain>
    </source>
</reference>
<evidence type="ECO:0000313" key="1">
    <source>
        <dbReference type="EMBL" id="SKA99323.1"/>
    </source>
</evidence>
<dbReference type="AlphaFoldDB" id="A0A1T4YCA5"/>
<dbReference type="Proteomes" id="UP000189735">
    <property type="component" value="Unassembled WGS sequence"/>
</dbReference>